<evidence type="ECO:0000256" key="1">
    <source>
        <dbReference type="SAM" id="MobiDB-lite"/>
    </source>
</evidence>
<dbReference type="Proteomes" id="UP001444661">
    <property type="component" value="Unassembled WGS sequence"/>
</dbReference>
<accession>A0ABR1TEB2</accession>
<comment type="caution">
    <text evidence="2">The sequence shown here is derived from an EMBL/GenBank/DDBJ whole genome shotgun (WGS) entry which is preliminary data.</text>
</comment>
<feature type="compositionally biased region" description="Low complexity" evidence="1">
    <location>
        <begin position="1"/>
        <end position="16"/>
    </location>
</feature>
<keyword evidence="3" id="KW-1185">Reference proteome</keyword>
<reference evidence="2 3" key="1">
    <citation type="submission" date="2023-01" db="EMBL/GenBank/DDBJ databases">
        <title>Analysis of 21 Apiospora genomes using comparative genomics revels a genus with tremendous synthesis potential of carbohydrate active enzymes and secondary metabolites.</title>
        <authorList>
            <person name="Sorensen T."/>
        </authorList>
    </citation>
    <scope>NUCLEOTIDE SEQUENCE [LARGE SCALE GENOMIC DNA]</scope>
    <source>
        <strain evidence="2 3">CBS 33761</strain>
    </source>
</reference>
<organism evidence="2 3">
    <name type="scientific">Apiospora rasikravindrae</name>
    <dbReference type="NCBI Taxonomy" id="990691"/>
    <lineage>
        <taxon>Eukaryota</taxon>
        <taxon>Fungi</taxon>
        <taxon>Dikarya</taxon>
        <taxon>Ascomycota</taxon>
        <taxon>Pezizomycotina</taxon>
        <taxon>Sordariomycetes</taxon>
        <taxon>Xylariomycetidae</taxon>
        <taxon>Amphisphaeriales</taxon>
        <taxon>Apiosporaceae</taxon>
        <taxon>Apiospora</taxon>
    </lineage>
</organism>
<feature type="region of interest" description="Disordered" evidence="1">
    <location>
        <begin position="66"/>
        <end position="101"/>
    </location>
</feature>
<evidence type="ECO:0000313" key="3">
    <source>
        <dbReference type="Proteomes" id="UP001444661"/>
    </source>
</evidence>
<gene>
    <name evidence="2" type="ORF">PG993_004961</name>
</gene>
<name>A0ABR1TEB2_9PEZI</name>
<proteinExistence type="predicted"/>
<feature type="region of interest" description="Disordered" evidence="1">
    <location>
        <begin position="1"/>
        <end position="25"/>
    </location>
</feature>
<evidence type="ECO:0000313" key="2">
    <source>
        <dbReference type="EMBL" id="KAK8044937.1"/>
    </source>
</evidence>
<protein>
    <submittedName>
        <fullName evidence="2">Uncharacterized protein</fullName>
    </submittedName>
</protein>
<sequence>MRPLSTTPSLTSCLPSARETQQNPLSRLRGADIAALATGMATVRMVVGAATVCLCIRRRHHDHPGEAAAVTAKTQPLLPRRHTPARNSGSLEPPESGENIQSSVTNLSRLAHTLQGVFLGQSAQGDIRMGVLSARVTSSV</sequence>
<dbReference type="EMBL" id="JAQQWK010000003">
    <property type="protein sequence ID" value="KAK8044937.1"/>
    <property type="molecule type" value="Genomic_DNA"/>
</dbReference>